<dbReference type="InterPro" id="IPR029058">
    <property type="entry name" value="AB_hydrolase_fold"/>
</dbReference>
<dbReference type="SUPFAM" id="SSF53474">
    <property type="entry name" value="alpha/beta-Hydrolases"/>
    <property type="match status" value="1"/>
</dbReference>
<name>A0AAV2DTX9_9ROSI</name>
<sequence length="421" mass="47168">MRARCFSSCPFIFDSSQSLIRFRSSFRLSPPSPYLSLSSSASLYHRASSSPGGLSLPTGPATLNLREPSRRPIGTHGPVRKLLQTSTRALHFDAFQAFRPPPPKICGTPGGPPVTAPRIKLRDGRHLAYKEHGLHKDVAKHKIVFVHGFTSCRLDPMIVTNLTPEVIEELGVYVVTFDRPGYGESDPDPNRTPKSLALDIEELADGLGLGSRFYLMGKSMGGQVVWGCLKYIPQRLAGAALIAPVINYWWPGFPAELCKEAYNLQLPQDQWALRVAHHAPWLTYWWNTQKLFPSSGVISRKRETMSRQDIELVSKYGGGHDLKKEATQQGEFESLHRDMMIGFGKWEFDPMDLENPFPNNEGSVYLWQGDDDKKVPVILQRYIAQKLPWIHYHELPGGGHVLHFVPGLIEGVLRALLRGGK</sequence>
<feature type="region of interest" description="Disordered" evidence="1">
    <location>
        <begin position="48"/>
        <end position="77"/>
    </location>
</feature>
<dbReference type="Pfam" id="PF12697">
    <property type="entry name" value="Abhydrolase_6"/>
    <property type="match status" value="1"/>
</dbReference>
<evidence type="ECO:0000256" key="1">
    <source>
        <dbReference type="SAM" id="MobiDB-lite"/>
    </source>
</evidence>
<dbReference type="Gene3D" id="3.40.50.1820">
    <property type="entry name" value="alpha/beta hydrolase"/>
    <property type="match status" value="1"/>
</dbReference>
<organism evidence="3 4">
    <name type="scientific">Linum trigynum</name>
    <dbReference type="NCBI Taxonomy" id="586398"/>
    <lineage>
        <taxon>Eukaryota</taxon>
        <taxon>Viridiplantae</taxon>
        <taxon>Streptophyta</taxon>
        <taxon>Embryophyta</taxon>
        <taxon>Tracheophyta</taxon>
        <taxon>Spermatophyta</taxon>
        <taxon>Magnoliopsida</taxon>
        <taxon>eudicotyledons</taxon>
        <taxon>Gunneridae</taxon>
        <taxon>Pentapetalae</taxon>
        <taxon>rosids</taxon>
        <taxon>fabids</taxon>
        <taxon>Malpighiales</taxon>
        <taxon>Linaceae</taxon>
        <taxon>Linum</taxon>
    </lineage>
</organism>
<gene>
    <name evidence="3" type="ORF">LTRI10_LOCUS18525</name>
</gene>
<feature type="domain" description="AB hydrolase-1" evidence="2">
    <location>
        <begin position="143"/>
        <end position="406"/>
    </location>
</feature>
<dbReference type="EMBL" id="OZ034816">
    <property type="protein sequence ID" value="CAL1376820.1"/>
    <property type="molecule type" value="Genomic_DNA"/>
</dbReference>
<reference evidence="3 4" key="1">
    <citation type="submission" date="2024-04" db="EMBL/GenBank/DDBJ databases">
        <authorList>
            <person name="Fracassetti M."/>
        </authorList>
    </citation>
    <scope>NUCLEOTIDE SEQUENCE [LARGE SCALE GENOMIC DNA]</scope>
</reference>
<evidence type="ECO:0000313" key="4">
    <source>
        <dbReference type="Proteomes" id="UP001497516"/>
    </source>
</evidence>
<dbReference type="AlphaFoldDB" id="A0AAV2DTX9"/>
<dbReference type="InterPro" id="IPR000073">
    <property type="entry name" value="AB_hydrolase_1"/>
</dbReference>
<dbReference type="PANTHER" id="PTHR45763:SF61">
    <property type="entry name" value="AB HYDROLASE-1 DOMAIN-CONTAINING PROTEIN"/>
    <property type="match status" value="1"/>
</dbReference>
<dbReference type="PANTHER" id="PTHR45763">
    <property type="entry name" value="HYDROLASE, ALPHA/BETA FOLD FAMILY PROTEIN, EXPRESSED-RELATED"/>
    <property type="match status" value="1"/>
</dbReference>
<feature type="compositionally biased region" description="Low complexity" evidence="1">
    <location>
        <begin position="48"/>
        <end position="63"/>
    </location>
</feature>
<evidence type="ECO:0000259" key="2">
    <source>
        <dbReference type="Pfam" id="PF12697"/>
    </source>
</evidence>
<keyword evidence="4" id="KW-1185">Reference proteome</keyword>
<protein>
    <recommendedName>
        <fullName evidence="2">AB hydrolase-1 domain-containing protein</fullName>
    </recommendedName>
</protein>
<dbReference type="FunFam" id="3.40.50.1820:FF:000270">
    <property type="entry name" value="Alpha/beta-Hydrolases superfamily protein"/>
    <property type="match status" value="1"/>
</dbReference>
<proteinExistence type="predicted"/>
<evidence type="ECO:0000313" key="3">
    <source>
        <dbReference type="EMBL" id="CAL1376820.1"/>
    </source>
</evidence>
<dbReference type="Proteomes" id="UP001497516">
    <property type="component" value="Chromosome 3"/>
</dbReference>
<accession>A0AAV2DTX9</accession>